<dbReference type="Pfam" id="PF03803">
    <property type="entry name" value="Scramblase"/>
    <property type="match status" value="1"/>
</dbReference>
<keyword evidence="2" id="KW-0564">Palmitate</keyword>
<evidence type="ECO:0000256" key="1">
    <source>
        <dbReference type="ARBA" id="ARBA00005350"/>
    </source>
</evidence>
<organism evidence="3 4">
    <name type="scientific">Romanomermis culicivorax</name>
    <name type="common">Nematode worm</name>
    <dbReference type="NCBI Taxonomy" id="13658"/>
    <lineage>
        <taxon>Eukaryota</taxon>
        <taxon>Metazoa</taxon>
        <taxon>Ecdysozoa</taxon>
        <taxon>Nematoda</taxon>
        <taxon>Enoplea</taxon>
        <taxon>Dorylaimia</taxon>
        <taxon>Mermithida</taxon>
        <taxon>Mermithoidea</taxon>
        <taxon>Mermithidae</taxon>
        <taxon>Romanomermis</taxon>
    </lineage>
</organism>
<dbReference type="OMA" id="NPCFSCT"/>
<protein>
    <recommendedName>
        <fullName evidence="2">Phospholipid scramblase</fullName>
    </recommendedName>
</protein>
<dbReference type="SUPFAM" id="SSF54518">
    <property type="entry name" value="Tubby C-terminal domain-like"/>
    <property type="match status" value="1"/>
</dbReference>
<dbReference type="GO" id="GO:0017128">
    <property type="term" value="F:phospholipid scramblase activity"/>
    <property type="evidence" value="ECO:0007669"/>
    <property type="project" value="InterPro"/>
</dbReference>
<dbReference type="InterPro" id="IPR025659">
    <property type="entry name" value="Tubby-like_C"/>
</dbReference>
<keyword evidence="2" id="KW-0106">Calcium</keyword>
<evidence type="ECO:0000256" key="2">
    <source>
        <dbReference type="RuleBase" id="RU363116"/>
    </source>
</evidence>
<sequence length="252" mass="27831">MYPHNYNMGATVQGQFGRGVPPGGRSMAPGAMAGVGLPMMAGGNINALLAPLYGLDRAIVQQQVEPLEVFTGIETNNRYVIFNTMGQPIYYAYEETHPFALAYMGKNRPFTIRMIDGFGQQIMMVNSSVATLSRQVMVQIPVGRPMAVIQTEFGSFIPSFFVNDLYGRMMFTIRSPMNALNGGMAALVNFHVLSGDQMSMVGMISKTYDGMFRALYTDADTFWVSFPPTMDPSMKAMLIAATFVVDFTFYEN</sequence>
<name>A0A915JGP4_ROMCU</name>
<dbReference type="PANTHER" id="PTHR23248">
    <property type="entry name" value="PHOSPHOLIPID SCRAMBLASE-RELATED"/>
    <property type="match status" value="1"/>
</dbReference>
<dbReference type="PANTHER" id="PTHR23248:SF9">
    <property type="entry name" value="PHOSPHOLIPID SCRAMBLASE"/>
    <property type="match status" value="1"/>
</dbReference>
<keyword evidence="3" id="KW-1185">Reference proteome</keyword>
<comment type="similarity">
    <text evidence="1 2">Belongs to the phospholipid scramblase family.</text>
</comment>
<reference evidence="4" key="1">
    <citation type="submission" date="2022-11" db="UniProtKB">
        <authorList>
            <consortium name="WormBaseParasite"/>
        </authorList>
    </citation>
    <scope>IDENTIFICATION</scope>
</reference>
<comment type="cofactor">
    <cofactor evidence="2">
        <name>Ca(2+)</name>
        <dbReference type="ChEBI" id="CHEBI:29108"/>
    </cofactor>
</comment>
<accession>A0A915JGP4</accession>
<proteinExistence type="inferred from homology"/>
<keyword evidence="2" id="KW-0449">Lipoprotein</keyword>
<dbReference type="GO" id="GO:0005886">
    <property type="term" value="C:plasma membrane"/>
    <property type="evidence" value="ECO:0007669"/>
    <property type="project" value="TreeGrafter"/>
</dbReference>
<dbReference type="WBParaSite" id="nRc.2.0.1.t24903-RA">
    <property type="protein sequence ID" value="nRc.2.0.1.t24903-RA"/>
    <property type="gene ID" value="nRc.2.0.1.g24903"/>
</dbReference>
<dbReference type="Proteomes" id="UP000887565">
    <property type="component" value="Unplaced"/>
</dbReference>
<evidence type="ECO:0000313" key="3">
    <source>
        <dbReference type="Proteomes" id="UP000887565"/>
    </source>
</evidence>
<evidence type="ECO:0000313" key="4">
    <source>
        <dbReference type="WBParaSite" id="nRc.2.0.1.t24903-RA"/>
    </source>
</evidence>
<dbReference type="AlphaFoldDB" id="A0A915JGP4"/>
<dbReference type="InterPro" id="IPR005552">
    <property type="entry name" value="Scramblase"/>
</dbReference>
<comment type="function">
    <text evidence="2">May mediate accelerated ATP-independent bidirectional transbilayer migration of phospholipids upon binding calcium ions that results in a loss of phospholipid asymmetry in the plasma membrane.</text>
</comment>